<protein>
    <submittedName>
        <fullName evidence="2">Uncharacterized protein</fullName>
    </submittedName>
</protein>
<feature type="region of interest" description="Disordered" evidence="1">
    <location>
        <begin position="76"/>
        <end position="125"/>
    </location>
</feature>
<evidence type="ECO:0000313" key="3">
    <source>
        <dbReference type="Proteomes" id="UP001497516"/>
    </source>
</evidence>
<sequence length="125" mass="13718">MISLSKKLIPVVPAAATGKLKRGKIEEITNRGSNRIWGRRDRPHRRLRLLGSGEDESPAVWLLPCWGGRCRREFERQSGAARGGETTGRAAVRRGETTCRAAGGPTPGDDRQTGRAAWAEEGDER</sequence>
<gene>
    <name evidence="2" type="ORF">LTRI10_LOCUS35760</name>
</gene>
<name>A0AAV2FBB2_9ROSI</name>
<accession>A0AAV2FBB2</accession>
<proteinExistence type="predicted"/>
<evidence type="ECO:0000313" key="2">
    <source>
        <dbReference type="EMBL" id="CAL1395319.1"/>
    </source>
</evidence>
<dbReference type="AlphaFoldDB" id="A0AAV2FBB2"/>
<reference evidence="2 3" key="1">
    <citation type="submission" date="2024-04" db="EMBL/GenBank/DDBJ databases">
        <authorList>
            <person name="Fracassetti M."/>
        </authorList>
    </citation>
    <scope>NUCLEOTIDE SEQUENCE [LARGE SCALE GENOMIC DNA]</scope>
</reference>
<dbReference type="EMBL" id="OZ034819">
    <property type="protein sequence ID" value="CAL1395319.1"/>
    <property type="molecule type" value="Genomic_DNA"/>
</dbReference>
<evidence type="ECO:0000256" key="1">
    <source>
        <dbReference type="SAM" id="MobiDB-lite"/>
    </source>
</evidence>
<keyword evidence="3" id="KW-1185">Reference proteome</keyword>
<dbReference type="Proteomes" id="UP001497516">
    <property type="component" value="Chromosome 6"/>
</dbReference>
<organism evidence="2 3">
    <name type="scientific">Linum trigynum</name>
    <dbReference type="NCBI Taxonomy" id="586398"/>
    <lineage>
        <taxon>Eukaryota</taxon>
        <taxon>Viridiplantae</taxon>
        <taxon>Streptophyta</taxon>
        <taxon>Embryophyta</taxon>
        <taxon>Tracheophyta</taxon>
        <taxon>Spermatophyta</taxon>
        <taxon>Magnoliopsida</taxon>
        <taxon>eudicotyledons</taxon>
        <taxon>Gunneridae</taxon>
        <taxon>Pentapetalae</taxon>
        <taxon>rosids</taxon>
        <taxon>fabids</taxon>
        <taxon>Malpighiales</taxon>
        <taxon>Linaceae</taxon>
        <taxon>Linum</taxon>
    </lineage>
</organism>